<keyword evidence="14" id="KW-1185">Reference proteome</keyword>
<name>A0A6M0QC36_9BACI</name>
<dbReference type="Proteomes" id="UP000481043">
    <property type="component" value="Unassembled WGS sequence"/>
</dbReference>
<dbReference type="SUPFAM" id="SSF51735">
    <property type="entry name" value="NAD(P)-binding Rossmann-fold domains"/>
    <property type="match status" value="1"/>
</dbReference>
<keyword evidence="8" id="KW-0119">Carbohydrate metabolism</keyword>
<dbReference type="InterPro" id="IPR036291">
    <property type="entry name" value="NAD(P)-bd_dom_sf"/>
</dbReference>
<feature type="domain" description="NAD-dependent epimerase/dehydratase" evidence="12">
    <location>
        <begin position="4"/>
        <end position="189"/>
    </location>
</feature>
<evidence type="ECO:0000256" key="8">
    <source>
        <dbReference type="ARBA" id="ARBA00023144"/>
    </source>
</evidence>
<comment type="pathway">
    <text evidence="3">Carbohydrate metabolism; galactose metabolism.</text>
</comment>
<evidence type="ECO:0000256" key="9">
    <source>
        <dbReference type="ARBA" id="ARBA00023235"/>
    </source>
</evidence>
<comment type="caution">
    <text evidence="13">The sequence shown here is derived from an EMBL/GenBank/DDBJ whole genome shotgun (WGS) entry which is preliminary data.</text>
</comment>
<protein>
    <recommendedName>
        <fullName evidence="6">UDP-glucose 4-epimerase</fullName>
        <ecNumber evidence="5">5.1.3.2</ecNumber>
    </recommendedName>
    <alternativeName>
        <fullName evidence="11">Galactowaldenase</fullName>
    </alternativeName>
    <alternativeName>
        <fullName evidence="10">UDP-galactose 4-epimerase</fullName>
    </alternativeName>
</protein>
<evidence type="ECO:0000256" key="2">
    <source>
        <dbReference type="ARBA" id="ARBA00001911"/>
    </source>
</evidence>
<comment type="similarity">
    <text evidence="4">Belongs to the NAD(P)-dependent epimerase/dehydratase family.</text>
</comment>
<dbReference type="EMBL" id="JAAIWM010000010">
    <property type="protein sequence ID" value="NEY73875.1"/>
    <property type="molecule type" value="Genomic_DNA"/>
</dbReference>
<evidence type="ECO:0000256" key="4">
    <source>
        <dbReference type="ARBA" id="ARBA00007637"/>
    </source>
</evidence>
<gene>
    <name evidence="13" type="ORF">G4D63_19380</name>
</gene>
<dbReference type="GO" id="GO:0006012">
    <property type="term" value="P:galactose metabolic process"/>
    <property type="evidence" value="ECO:0007669"/>
    <property type="project" value="UniProtKB-KW"/>
</dbReference>
<dbReference type="RefSeq" id="WP_163181738.1">
    <property type="nucleotide sequence ID" value="NZ_JAAIWM010000010.1"/>
</dbReference>
<proteinExistence type="inferred from homology"/>
<reference evidence="13 14" key="1">
    <citation type="submission" date="2020-02" db="EMBL/GenBank/DDBJ databases">
        <title>Bacillus aquiflavi sp. nov., isolated from yellow water of strong flavor Chinese baijiu in Yibin region of China.</title>
        <authorList>
            <person name="Xie J."/>
        </authorList>
    </citation>
    <scope>NUCLEOTIDE SEQUENCE [LARGE SCALE GENOMIC DNA]</scope>
    <source>
        <strain evidence="13 14">SA4</strain>
    </source>
</reference>
<accession>A0A6M0QC36</accession>
<evidence type="ECO:0000256" key="3">
    <source>
        <dbReference type="ARBA" id="ARBA00004947"/>
    </source>
</evidence>
<dbReference type="PANTHER" id="PTHR43725:SF47">
    <property type="entry name" value="UDP-GLUCOSE 4-EPIMERASE"/>
    <property type="match status" value="1"/>
</dbReference>
<evidence type="ECO:0000256" key="10">
    <source>
        <dbReference type="ARBA" id="ARBA00031367"/>
    </source>
</evidence>
<evidence type="ECO:0000313" key="14">
    <source>
        <dbReference type="Proteomes" id="UP000481043"/>
    </source>
</evidence>
<dbReference type="InterPro" id="IPR001509">
    <property type="entry name" value="Epimerase_deHydtase"/>
</dbReference>
<evidence type="ECO:0000256" key="7">
    <source>
        <dbReference type="ARBA" id="ARBA00023027"/>
    </source>
</evidence>
<sequence length="297" mass="33682">MKSALVLGGTMFFGKRLVQLLIDRGVEVTIATRGKTEDSFGDVVKRISLDRTIKETIQQGLQGLNWDVVYDQTAYSPIEVKDVIDVLKGHVDQYIFTSTMAVYDHGLQRKEEDFISNNFNYELRERSQYIGISGYQEAKRACEAYLTRYSTVPVSFVRFPLVVGTDDYTNRLKVIVDRVKNNQEIHVYNLDLGLGFISSEKAAELLYWLGQTKQVGAWNGALDGYWTHRKLIEEIEEATGRGALVKEMEQPLPETTSPYAMAADWSVDAEKARLAGFKFGTIESVLRPLIEHYANND</sequence>
<dbReference type="PANTHER" id="PTHR43725">
    <property type="entry name" value="UDP-GLUCOSE 4-EPIMERASE"/>
    <property type="match status" value="1"/>
</dbReference>
<comment type="catalytic activity">
    <reaction evidence="1">
        <text>UDP-alpha-D-glucose = UDP-alpha-D-galactose</text>
        <dbReference type="Rhea" id="RHEA:22168"/>
        <dbReference type="ChEBI" id="CHEBI:58885"/>
        <dbReference type="ChEBI" id="CHEBI:66914"/>
        <dbReference type="EC" id="5.1.3.2"/>
    </reaction>
</comment>
<evidence type="ECO:0000256" key="5">
    <source>
        <dbReference type="ARBA" id="ARBA00013189"/>
    </source>
</evidence>
<dbReference type="EC" id="5.1.3.2" evidence="5"/>
<dbReference type="Gene3D" id="3.40.50.720">
    <property type="entry name" value="NAD(P)-binding Rossmann-like Domain"/>
    <property type="match status" value="1"/>
</dbReference>
<dbReference type="GO" id="GO:0005829">
    <property type="term" value="C:cytosol"/>
    <property type="evidence" value="ECO:0007669"/>
    <property type="project" value="TreeGrafter"/>
</dbReference>
<evidence type="ECO:0000256" key="1">
    <source>
        <dbReference type="ARBA" id="ARBA00000083"/>
    </source>
</evidence>
<dbReference type="GO" id="GO:0003978">
    <property type="term" value="F:UDP-glucose 4-epimerase activity"/>
    <property type="evidence" value="ECO:0007669"/>
    <property type="project" value="UniProtKB-EC"/>
</dbReference>
<keyword evidence="8" id="KW-0299">Galactose metabolism</keyword>
<dbReference type="Pfam" id="PF01370">
    <property type="entry name" value="Epimerase"/>
    <property type="match status" value="1"/>
</dbReference>
<organism evidence="13 14">
    <name type="scientific">Bacillus mesophilus</name>
    <dbReference type="NCBI Taxonomy" id="1808955"/>
    <lineage>
        <taxon>Bacteria</taxon>
        <taxon>Bacillati</taxon>
        <taxon>Bacillota</taxon>
        <taxon>Bacilli</taxon>
        <taxon>Bacillales</taxon>
        <taxon>Bacillaceae</taxon>
        <taxon>Bacillus</taxon>
    </lineage>
</organism>
<evidence type="ECO:0000259" key="12">
    <source>
        <dbReference type="Pfam" id="PF01370"/>
    </source>
</evidence>
<keyword evidence="7" id="KW-0520">NAD</keyword>
<evidence type="ECO:0000256" key="11">
    <source>
        <dbReference type="ARBA" id="ARBA00033067"/>
    </source>
</evidence>
<evidence type="ECO:0000313" key="13">
    <source>
        <dbReference type="EMBL" id="NEY73875.1"/>
    </source>
</evidence>
<evidence type="ECO:0000256" key="6">
    <source>
        <dbReference type="ARBA" id="ARBA00018569"/>
    </source>
</evidence>
<dbReference type="AlphaFoldDB" id="A0A6M0QC36"/>
<keyword evidence="9" id="KW-0413">Isomerase</keyword>
<comment type="cofactor">
    <cofactor evidence="2">
        <name>NAD(+)</name>
        <dbReference type="ChEBI" id="CHEBI:57540"/>
    </cofactor>
</comment>